<dbReference type="Proteomes" id="UP000095598">
    <property type="component" value="Unassembled WGS sequence"/>
</dbReference>
<protein>
    <submittedName>
        <fullName evidence="2">Predicted membrane protein</fullName>
    </submittedName>
</protein>
<dbReference type="Pfam" id="PF13240">
    <property type="entry name" value="Zn_Ribbon_1"/>
    <property type="match status" value="1"/>
</dbReference>
<dbReference type="RefSeq" id="WP_055259696.1">
    <property type="nucleotide sequence ID" value="NZ_CYXT01000029.1"/>
</dbReference>
<name>A0A173UKV0_ANAHA</name>
<reference evidence="2 3" key="1">
    <citation type="submission" date="2015-09" db="EMBL/GenBank/DDBJ databases">
        <authorList>
            <consortium name="Pathogen Informatics"/>
        </authorList>
    </citation>
    <scope>NUCLEOTIDE SEQUENCE [LARGE SCALE GENOMIC DNA]</scope>
    <source>
        <strain evidence="2 3">2789STDY5608868</strain>
    </source>
</reference>
<evidence type="ECO:0000259" key="1">
    <source>
        <dbReference type="SMART" id="SM00233"/>
    </source>
</evidence>
<evidence type="ECO:0000313" key="2">
    <source>
        <dbReference type="EMBL" id="CUN15060.1"/>
    </source>
</evidence>
<proteinExistence type="predicted"/>
<dbReference type="InterPro" id="IPR026870">
    <property type="entry name" value="Zinc_ribbon_dom"/>
</dbReference>
<dbReference type="EMBL" id="CYXT01000029">
    <property type="protein sequence ID" value="CUN15060.1"/>
    <property type="molecule type" value="Genomic_DNA"/>
</dbReference>
<sequence>MFCSNCGAELKDNANFCSNCGQAITSGTSTSSASSDDEVVVKEGLCNRVKSKLFVQNGHGLLTNKRFIYSKHSILKTAAIGLLVNLTKGSYDFEIPISDIKEIKDGRQGISKTIIICTNSGEEYNFYFTDRQKWIIEFNNLINKN</sequence>
<organism evidence="2 3">
    <name type="scientific">Anaerostipes hadrus</name>
    <dbReference type="NCBI Taxonomy" id="649756"/>
    <lineage>
        <taxon>Bacteria</taxon>
        <taxon>Bacillati</taxon>
        <taxon>Bacillota</taxon>
        <taxon>Clostridia</taxon>
        <taxon>Lachnospirales</taxon>
        <taxon>Lachnospiraceae</taxon>
        <taxon>Anaerostipes</taxon>
    </lineage>
</organism>
<feature type="domain" description="PH" evidence="1">
    <location>
        <begin position="40"/>
        <end position="145"/>
    </location>
</feature>
<accession>A0A173UKV0</accession>
<evidence type="ECO:0000313" key="3">
    <source>
        <dbReference type="Proteomes" id="UP000095598"/>
    </source>
</evidence>
<gene>
    <name evidence="2" type="ORF">ERS852425_02942</name>
</gene>
<dbReference type="InterPro" id="IPR001849">
    <property type="entry name" value="PH_domain"/>
</dbReference>
<dbReference type="SMART" id="SM00233">
    <property type="entry name" value="PH"/>
    <property type="match status" value="1"/>
</dbReference>
<dbReference type="AlphaFoldDB" id="A0A173UKV0"/>